<feature type="region of interest" description="Disordered" evidence="1">
    <location>
        <begin position="674"/>
        <end position="732"/>
    </location>
</feature>
<proteinExistence type="predicted"/>
<reference evidence="3 4" key="1">
    <citation type="submission" date="2015-05" db="EMBL/GenBank/DDBJ databases">
        <title>Genome sequencing and analysis of members of genus Stenotrophomonas.</title>
        <authorList>
            <person name="Patil P.P."/>
            <person name="Midha S."/>
            <person name="Patil P.B."/>
        </authorList>
    </citation>
    <scope>NUCLEOTIDE SEQUENCE [LARGE SCALE GENOMIC DNA]</scope>
    <source>
        <strain evidence="3 4">DSM 21858</strain>
    </source>
</reference>
<dbReference type="InterPro" id="IPR047589">
    <property type="entry name" value="DUF11_rpt"/>
</dbReference>
<feature type="non-terminal residue" evidence="3">
    <location>
        <position position="1"/>
    </location>
</feature>
<feature type="domain" description="DUF11" evidence="2">
    <location>
        <begin position="421"/>
        <end position="535"/>
    </location>
</feature>
<dbReference type="InterPro" id="IPR001434">
    <property type="entry name" value="OmcB-like_DUF11"/>
</dbReference>
<dbReference type="RefSeq" id="WP_057659789.1">
    <property type="nucleotide sequence ID" value="NZ_LDJL01000015.1"/>
</dbReference>
<organism evidence="3 4">
    <name type="scientific">Pseudoxanthomonas dokdonensis</name>
    <dbReference type="NCBI Taxonomy" id="344882"/>
    <lineage>
        <taxon>Bacteria</taxon>
        <taxon>Pseudomonadati</taxon>
        <taxon>Pseudomonadota</taxon>
        <taxon>Gammaproteobacteria</taxon>
        <taxon>Lysobacterales</taxon>
        <taxon>Lysobacteraceae</taxon>
        <taxon>Pseudoxanthomonas</taxon>
    </lineage>
</organism>
<comment type="caution">
    <text evidence="3">The sequence shown here is derived from an EMBL/GenBank/DDBJ whole genome shotgun (WGS) entry which is preliminary data.</text>
</comment>
<dbReference type="AlphaFoldDB" id="A0A0R0CSQ2"/>
<evidence type="ECO:0000259" key="2">
    <source>
        <dbReference type="Pfam" id="PF01345"/>
    </source>
</evidence>
<dbReference type="PANTHER" id="PTHR34819">
    <property type="entry name" value="LARGE CYSTEINE-RICH PERIPLASMIC PROTEIN OMCB"/>
    <property type="match status" value="1"/>
</dbReference>
<protein>
    <recommendedName>
        <fullName evidence="2">DUF11 domain-containing protein</fullName>
    </recommendedName>
</protein>
<dbReference type="STRING" id="344882.ABB29_13050"/>
<gene>
    <name evidence="3" type="ORF">ABB29_13050</name>
</gene>
<dbReference type="NCBIfam" id="TIGR01451">
    <property type="entry name" value="B_ant_repeat"/>
    <property type="match status" value="2"/>
</dbReference>
<sequence>ESIPAYTTLAALSGASSSDCAVGDAGRKTCTLTVATVPANGTATVSLTVTADAALPSGISLYNLVTDEVCQPGDTSCTPPPPCDPATDANQCTTPPEGCDPATDPDHCVSTETDSSQVTVAKRLTGESGTREGKAEAGETLTYTITLTNVGDGEAEQHSFYELLPQYSTLLSIESANPVVSSCQPGDGNRLCRIDVTGPIAGNGGTVDVIVAVRVDDSLPTGVSHLVNIVTDDVNQPPTGCDEAGVCTPPPPGICDDLDPAHCVPTPVGPVLTITKEVKGEPVLVAGSADTFLVTYELTVVNEGGGEGIYDLTDQARFDGDANVIAASYQRGEESAVNLTGSSEWVLATDRNLAAGEQDVYVLNLQVQIAVGSDTSNDTCKVGEGAAGNGLLNNALLQEGETELRDDACVDTPKPGVSSQLAVEKTGSTRDAEIGDLVNYSIRVRNNGDGVAIRPLLVDRLPAGFSVLQDSLRVTGANVESVEGVPGPRIEVTLDRIDPGAEVLLTYSVRLGVGSLEGDGINRVHAECREQASDTSTRTCSNESRWKVDVDAGVFTEEGCVVGQIFVDCSANSIKDEEELGIPGVRLYFEDGTFLISDSEGKYSYCGLRATTHVLKVDKITLPTRSRLVTSSSRNVGDAGSLIIDLKKGELHRADFIEGSCNSDVIEQVKARKAQGEVSSVQTEANQPALKFGSKPAPQGNPLRQGTDSADQPIEQPRRQDGDEDGESNPGS</sequence>
<feature type="compositionally biased region" description="Acidic residues" evidence="1">
    <location>
        <begin position="722"/>
        <end position="732"/>
    </location>
</feature>
<feature type="compositionally biased region" description="Polar residues" evidence="1">
    <location>
        <begin position="677"/>
        <end position="686"/>
    </location>
</feature>
<dbReference type="PATRIC" id="fig|344882.3.peg.988"/>
<accession>A0A0R0CSQ2</accession>
<dbReference type="InterPro" id="IPR051172">
    <property type="entry name" value="Chlamydia_OmcB"/>
</dbReference>
<dbReference type="EMBL" id="LDJL01000015">
    <property type="protein sequence ID" value="KRG68259.1"/>
    <property type="molecule type" value="Genomic_DNA"/>
</dbReference>
<dbReference type="Proteomes" id="UP000052052">
    <property type="component" value="Unassembled WGS sequence"/>
</dbReference>
<evidence type="ECO:0000313" key="3">
    <source>
        <dbReference type="EMBL" id="KRG68259.1"/>
    </source>
</evidence>
<dbReference type="Pfam" id="PF01345">
    <property type="entry name" value="DUF11"/>
    <property type="match status" value="1"/>
</dbReference>
<evidence type="ECO:0000256" key="1">
    <source>
        <dbReference type="SAM" id="MobiDB-lite"/>
    </source>
</evidence>
<name>A0A0R0CSQ2_9GAMM</name>
<keyword evidence="4" id="KW-1185">Reference proteome</keyword>
<dbReference type="OrthoDB" id="28717at2"/>
<evidence type="ECO:0000313" key="4">
    <source>
        <dbReference type="Proteomes" id="UP000052052"/>
    </source>
</evidence>